<organism evidence="1 2">
    <name type="scientific">Tigheibacillus halophilus</name>
    <dbReference type="NCBI Taxonomy" id="361280"/>
    <lineage>
        <taxon>Bacteria</taxon>
        <taxon>Bacillati</taxon>
        <taxon>Bacillota</taxon>
        <taxon>Bacilli</taxon>
        <taxon>Bacillales</taxon>
        <taxon>Bacillaceae</taxon>
        <taxon>Tigheibacillus</taxon>
    </lineage>
</organism>
<sequence length="96" mass="10839">MGTVMALDISMGKSYKVVYDGQNYLTEGEIIAIYGIHHGVMNFVSRLKAIVRLQHFCLKILKCQEMKRYFSDSFLMRNAIEIGLKKTPSYADGPSG</sequence>
<evidence type="ECO:0008006" key="3">
    <source>
        <dbReference type="Google" id="ProtNLM"/>
    </source>
</evidence>
<name>A0ABU5C5R2_9BACI</name>
<keyword evidence="2" id="KW-1185">Reference proteome</keyword>
<gene>
    <name evidence="1" type="ORF">RWE15_09685</name>
</gene>
<comment type="caution">
    <text evidence="1">The sequence shown here is derived from an EMBL/GenBank/DDBJ whole genome shotgun (WGS) entry which is preliminary data.</text>
</comment>
<evidence type="ECO:0000313" key="1">
    <source>
        <dbReference type="EMBL" id="MDY0394671.1"/>
    </source>
</evidence>
<dbReference type="Proteomes" id="UP001281447">
    <property type="component" value="Unassembled WGS sequence"/>
</dbReference>
<evidence type="ECO:0000313" key="2">
    <source>
        <dbReference type="Proteomes" id="UP001281447"/>
    </source>
</evidence>
<protein>
    <recommendedName>
        <fullName evidence="3">Transposase</fullName>
    </recommendedName>
</protein>
<reference evidence="1 2" key="1">
    <citation type="submission" date="2023-10" db="EMBL/GenBank/DDBJ databases">
        <title>Virgibacillus halophilus 5B73C genome.</title>
        <authorList>
            <person name="Miliotis G."/>
            <person name="Sengupta P."/>
            <person name="Hameed A."/>
            <person name="Chuvochina M."/>
            <person name="Mcdonagh F."/>
            <person name="Simpson A.C."/>
            <person name="Singh N.K."/>
            <person name="Rekha P.D."/>
            <person name="Raman K."/>
            <person name="Hugenholtz P."/>
            <person name="Venkateswaran K."/>
        </authorList>
    </citation>
    <scope>NUCLEOTIDE SEQUENCE [LARGE SCALE GENOMIC DNA]</scope>
    <source>
        <strain evidence="1 2">5B73C</strain>
    </source>
</reference>
<accession>A0ABU5C5R2</accession>
<proteinExistence type="predicted"/>
<dbReference type="EMBL" id="JAWDIP010000003">
    <property type="protein sequence ID" value="MDY0394671.1"/>
    <property type="molecule type" value="Genomic_DNA"/>
</dbReference>